<evidence type="ECO:0000313" key="4">
    <source>
        <dbReference type="Proteomes" id="UP000224203"/>
    </source>
</evidence>
<dbReference type="Pfam" id="PF13884">
    <property type="entry name" value="Peptidase_S74"/>
    <property type="match status" value="1"/>
</dbReference>
<feature type="coiled-coil region" evidence="1">
    <location>
        <begin position="538"/>
        <end position="565"/>
    </location>
</feature>
<organism evidence="3 4">
    <name type="scientific">Bacillus cereus</name>
    <dbReference type="NCBI Taxonomy" id="1396"/>
    <lineage>
        <taxon>Bacteria</taxon>
        <taxon>Bacillati</taxon>
        <taxon>Bacillota</taxon>
        <taxon>Bacilli</taxon>
        <taxon>Bacillales</taxon>
        <taxon>Bacillaceae</taxon>
        <taxon>Bacillus</taxon>
        <taxon>Bacillus cereus group</taxon>
    </lineage>
</organism>
<evidence type="ECO:0000313" key="3">
    <source>
        <dbReference type="EMBL" id="PGS78409.1"/>
    </source>
</evidence>
<dbReference type="RefSeq" id="WP_098782899.1">
    <property type="nucleotide sequence ID" value="NZ_NULI01000085.1"/>
</dbReference>
<protein>
    <recommendedName>
        <fullName evidence="2">Peptidase S74 domain-containing protein</fullName>
    </recommendedName>
</protein>
<feature type="coiled-coil region" evidence="1">
    <location>
        <begin position="378"/>
        <end position="423"/>
    </location>
</feature>
<dbReference type="NCBIfam" id="TIGR01665">
    <property type="entry name" value="put_anti_recept"/>
    <property type="match status" value="1"/>
</dbReference>
<keyword evidence="1" id="KW-0175">Coiled coil</keyword>
<dbReference type="InterPro" id="IPR007119">
    <property type="entry name" value="Phage_tail_spike_N"/>
</dbReference>
<evidence type="ECO:0000259" key="2">
    <source>
        <dbReference type="PROSITE" id="PS51688"/>
    </source>
</evidence>
<dbReference type="InterPro" id="IPR030392">
    <property type="entry name" value="S74_ICA"/>
</dbReference>
<feature type="coiled-coil region" evidence="1">
    <location>
        <begin position="1488"/>
        <end position="1522"/>
    </location>
</feature>
<dbReference type="Proteomes" id="UP000224203">
    <property type="component" value="Unassembled WGS sequence"/>
</dbReference>
<reference evidence="3 4" key="1">
    <citation type="submission" date="2017-09" db="EMBL/GenBank/DDBJ databases">
        <title>Large-scale bioinformatics analysis of Bacillus genomes uncovers conserved roles of natural products in bacterial physiology.</title>
        <authorList>
            <consortium name="Agbiome Team Llc"/>
            <person name="Bleich R.M."/>
            <person name="Grubbs K.J."/>
            <person name="Santa Maria K.C."/>
            <person name="Allen S.E."/>
            <person name="Farag S."/>
            <person name="Shank E.A."/>
            <person name="Bowers A."/>
        </authorList>
    </citation>
    <scope>NUCLEOTIDE SEQUENCE [LARGE SCALE GENOMIC DNA]</scope>
    <source>
        <strain evidence="3 4">AFS041711</strain>
    </source>
</reference>
<sequence length="1541" mass="174334">MRTPSGLLHVVDFKTDQILSAIQPKDYWEDKRHWEIKNNIDMLEFKIFDGTPHAITLQQQNLVLKEVRDGRIVPYVINNEVEKDSKDRSLTIHSSGAWVQIAKDGIIKPQRIEGETVNTFIDIALADSKWQRGITDYSSFHTMTIDEFIDPLTFLKKIAALFELEIQYRVEVSGSQITGWYVDMINKRGRETGKEVTLGKDLVGVRRIEHSRDICTALVGFVRGEGDEIITVESINNGLVYITDSEAFQRWNAHGKHKFGFYTPETEDQNMTPKRLMTLMKTELKKRVNTSVSYEVEAQSIGRIFGLAHELINEGDTIRIKDTGFTPKLYLEARAIAGDESYTDPSQDKYVFGDYREIIDSNEELRKLYNKMRAWLEGKANKELLEQLEKLAEEAKKESGKAVKESQEAKDISEQLKKNIENNMVNIIESKEPPTTDLKPNKTLWRDISNGKPGILKIWTGTAWESVVPDTGPLQKDIKNAQTEIDTLKETIEDIPDKTWLNQQLEGKANKEGVYTKDWVNENLIGKQVYETNRKGDIKVVNETKTTAERTAEEIKNKAEKTEITTLNDNLKLVSQTANTAKQTAESNTNTITELKTTVNNISVGSINLASGSETGLNKQNMTGTWSDSKQMTLSDKVNYRNKIFTISFLFTGKITKINTNAWFGVETAITYADGEQEWQSVRADSQLKINVDYKDEPLSVTFRTKDKDVTQVKFYYSGRNIDGNLNSHHAKFEEGNIRTTWQLSNDEVTSKADFTQTTNEIQQTVNTNSKTISKVQQDQGTMQTTLNEVKQTTNSNSLNIKTLTETQTNQGKLIQENKNEITQTKDSLSSKISEKQMKAYVGALGSINQFFNTEFKKQTVDANGNITNEVASTDKWTVAGVVSGATVTPVTDRRHDGYNSVRIANAGVTANSWTGIAQSIGASQNSGDYVLSAWVYVVDKNLLDQGACVKLQFFNGSTALGYEQTEIKELLVNGSWILVSVTIKAPDVPVTRLQGDIWVRRNGTMWVSQPQLQQGKEPSVYMPNPKDITNYKELVDLVADKVAKSDFDTVTKDMQTEIQQNTEEIGFRAKATEVYTKADADKKFAYVLEMEAAFSLTNQNINSRVKKGDVISQINQSAEEILIQGSRINLIGYVTAEHIKGKVLEGVTLKTSGNRFVEINKQDMKIFDSDKPRGYIGFMETNDGSIQPSLVLGSDNRKYAGTGSFYIYQVMPRINGVDQPSKAYARFGISKGENAEGTNIWSNYIQMHNDGGHLSVYSDGQFRFQNLNNIIFESEGWAPGYGYFSVTTTEPHIFTNNSGQFTFKRKGSDYKIHFVNGATDHDLIMGNAMIRSSFVQGYNNGLQIKDMMGQGWKDIELRTLRAQENISATGQMWAKAFNPTSARNMKENIKDIPFNALDKIMSLAIKQYNFRDDMYDLYQMRVNKSEEQTEPYTTKDIETYFGMIADDTDDVFTDKEKRAINLYNTVSLFIAAFQQLYYEFILLKEQVKQNTEELNVVKEENKQLKEKVTTLTDQVTILTSNVSTLTDLFQKFISEKPEQP</sequence>
<dbReference type="PROSITE" id="PS51688">
    <property type="entry name" value="ICA"/>
    <property type="match status" value="1"/>
</dbReference>
<name>A0A9X7CMX5_BACCE</name>
<evidence type="ECO:0000256" key="1">
    <source>
        <dbReference type="SAM" id="Coils"/>
    </source>
</evidence>
<feature type="domain" description="Peptidase S74" evidence="2">
    <location>
        <begin position="1382"/>
        <end position="1488"/>
    </location>
</feature>
<gene>
    <name evidence="3" type="ORF">COC69_15545</name>
</gene>
<accession>A0A9X7CMX5</accession>
<dbReference type="EMBL" id="NULI01000085">
    <property type="protein sequence ID" value="PGS78409.1"/>
    <property type="molecule type" value="Genomic_DNA"/>
</dbReference>
<proteinExistence type="predicted"/>
<comment type="caution">
    <text evidence="3">The sequence shown here is derived from an EMBL/GenBank/DDBJ whole genome shotgun (WGS) entry which is preliminary data.</text>
</comment>